<dbReference type="PANTHER" id="PTHR10434:SF11">
    <property type="entry name" value="1-ACYL-SN-GLYCEROL-3-PHOSPHATE ACYLTRANSFERASE"/>
    <property type="match status" value="1"/>
</dbReference>
<reference evidence="7" key="1">
    <citation type="submission" date="2016-07" db="EMBL/GenBank/DDBJ databases">
        <title>Phaeobacter portensis sp. nov., a tropodithietic acid producing bacterium isolated from a German harbor.</title>
        <authorList>
            <person name="Freese H.M."/>
            <person name="Bunk B."/>
            <person name="Breider S."/>
            <person name="Brinkhoff T."/>
        </authorList>
    </citation>
    <scope>NUCLEOTIDE SEQUENCE [LARGE SCALE GENOMIC DNA]</scope>
    <source>
        <strain evidence="7">P97</strain>
    </source>
</reference>
<dbReference type="PANTHER" id="PTHR10434">
    <property type="entry name" value="1-ACYL-SN-GLYCEROL-3-PHOSPHATE ACYLTRANSFERASE"/>
    <property type="match status" value="1"/>
</dbReference>
<evidence type="ECO:0000256" key="4">
    <source>
        <dbReference type="SAM" id="Phobius"/>
    </source>
</evidence>
<gene>
    <name evidence="6" type="ORF">PhaeoP97_03004</name>
</gene>
<dbReference type="SUPFAM" id="SSF69593">
    <property type="entry name" value="Glycerol-3-phosphate (1)-acyltransferase"/>
    <property type="match status" value="1"/>
</dbReference>
<name>A0A1L3I863_9RHOB</name>
<dbReference type="GO" id="GO:0003841">
    <property type="term" value="F:1-acylglycerol-3-phosphate O-acyltransferase activity"/>
    <property type="evidence" value="ECO:0007669"/>
    <property type="project" value="TreeGrafter"/>
</dbReference>
<organism evidence="6 7">
    <name type="scientific">Phaeobacter porticola</name>
    <dbReference type="NCBI Taxonomy" id="1844006"/>
    <lineage>
        <taxon>Bacteria</taxon>
        <taxon>Pseudomonadati</taxon>
        <taxon>Pseudomonadota</taxon>
        <taxon>Alphaproteobacteria</taxon>
        <taxon>Rhodobacterales</taxon>
        <taxon>Roseobacteraceae</taxon>
        <taxon>Phaeobacter</taxon>
    </lineage>
</organism>
<feature type="domain" description="Phospholipid/glycerol acyltransferase" evidence="5">
    <location>
        <begin position="73"/>
        <end position="187"/>
    </location>
</feature>
<feature type="transmembrane region" description="Helical" evidence="4">
    <location>
        <begin position="7"/>
        <end position="33"/>
    </location>
</feature>
<evidence type="ECO:0000256" key="1">
    <source>
        <dbReference type="ARBA" id="ARBA00005189"/>
    </source>
</evidence>
<keyword evidence="2 6" id="KW-0808">Transferase</keyword>
<dbReference type="CDD" id="cd07989">
    <property type="entry name" value="LPLAT_AGPAT-like"/>
    <property type="match status" value="1"/>
</dbReference>
<keyword evidence="4" id="KW-0472">Membrane</keyword>
<evidence type="ECO:0000313" key="6">
    <source>
        <dbReference type="EMBL" id="APG48379.1"/>
    </source>
</evidence>
<dbReference type="AlphaFoldDB" id="A0A1L3I863"/>
<dbReference type="EMBL" id="CP016364">
    <property type="protein sequence ID" value="APG48379.1"/>
    <property type="molecule type" value="Genomic_DNA"/>
</dbReference>
<dbReference type="GO" id="GO:0006654">
    <property type="term" value="P:phosphatidic acid biosynthetic process"/>
    <property type="evidence" value="ECO:0007669"/>
    <property type="project" value="TreeGrafter"/>
</dbReference>
<keyword evidence="7" id="KW-1185">Reference proteome</keyword>
<keyword evidence="4" id="KW-1133">Transmembrane helix</keyword>
<dbReference type="RefSeq" id="WP_072505723.1">
    <property type="nucleotide sequence ID" value="NZ_CP016364.1"/>
</dbReference>
<accession>A0A1L3I863</accession>
<dbReference type="STRING" id="1844006.PhaeoP97_03004"/>
<dbReference type="OrthoDB" id="5290997at2"/>
<dbReference type="InterPro" id="IPR002123">
    <property type="entry name" value="Plipid/glycerol_acylTrfase"/>
</dbReference>
<dbReference type="Proteomes" id="UP000183859">
    <property type="component" value="Chromosome"/>
</dbReference>
<keyword evidence="4" id="KW-0812">Transmembrane</keyword>
<proteinExistence type="predicted"/>
<comment type="pathway">
    <text evidence="1">Lipid metabolism.</text>
</comment>
<dbReference type="Pfam" id="PF01553">
    <property type="entry name" value="Acyltransferase"/>
    <property type="match status" value="1"/>
</dbReference>
<evidence type="ECO:0000313" key="7">
    <source>
        <dbReference type="Proteomes" id="UP000183859"/>
    </source>
</evidence>
<evidence type="ECO:0000259" key="5">
    <source>
        <dbReference type="SMART" id="SM00563"/>
    </source>
</evidence>
<dbReference type="KEGG" id="php:PhaeoP97_03004"/>
<sequence>MKTAFRWLLSAVFMVQIYVMMAVFGLVFAPWALVSPRGARMACRTYAGYVLWCARWMLGLRTEVRGPIPTEEVIIAAKHQSFLDILIIFHATPAAKFIMKRELLWTPIIGIYAKRLGCVPVNRGKKGNAIARMVKDVAAEFSDPGQLVIYPQGTRVAPGADKPYKIGTGVLYAALEQPCVPAATNVGLFWPRTGILRKPGLAVVEFLPSIAPGLERNAFMATLEEQVESHSDKLMQEAGFTRDGISQHG</sequence>
<dbReference type="SMART" id="SM00563">
    <property type="entry name" value="PlsC"/>
    <property type="match status" value="1"/>
</dbReference>
<evidence type="ECO:0000256" key="2">
    <source>
        <dbReference type="ARBA" id="ARBA00022679"/>
    </source>
</evidence>
<protein>
    <submittedName>
        <fullName evidence="6">Putative acyltransferase</fullName>
    </submittedName>
</protein>
<keyword evidence="3 6" id="KW-0012">Acyltransferase</keyword>
<evidence type="ECO:0000256" key="3">
    <source>
        <dbReference type="ARBA" id="ARBA00023315"/>
    </source>
</evidence>